<gene>
    <name evidence="2" type="ORF">ACFQ2K_09850</name>
</gene>
<name>A0ABW2WU63_9ACTN</name>
<comment type="caution">
    <text evidence="2">The sequence shown here is derived from an EMBL/GenBank/DDBJ whole genome shotgun (WGS) entry which is preliminary data.</text>
</comment>
<dbReference type="Proteomes" id="UP001596915">
    <property type="component" value="Unassembled WGS sequence"/>
</dbReference>
<evidence type="ECO:0000313" key="2">
    <source>
        <dbReference type="EMBL" id="MFD0623063.1"/>
    </source>
</evidence>
<evidence type="ECO:0000313" key="3">
    <source>
        <dbReference type="Proteomes" id="UP001596915"/>
    </source>
</evidence>
<organism evidence="2 3">
    <name type="scientific">Streptomyces sanglieri</name>
    <dbReference type="NCBI Taxonomy" id="193460"/>
    <lineage>
        <taxon>Bacteria</taxon>
        <taxon>Bacillati</taxon>
        <taxon>Actinomycetota</taxon>
        <taxon>Actinomycetes</taxon>
        <taxon>Kitasatosporales</taxon>
        <taxon>Streptomycetaceae</taxon>
        <taxon>Streptomyces</taxon>
    </lineage>
</organism>
<keyword evidence="3" id="KW-1185">Reference proteome</keyword>
<feature type="compositionally biased region" description="Polar residues" evidence="1">
    <location>
        <begin position="11"/>
        <end position="29"/>
    </location>
</feature>
<accession>A0ABW2WU63</accession>
<feature type="region of interest" description="Disordered" evidence="1">
    <location>
        <begin position="1"/>
        <end position="29"/>
    </location>
</feature>
<dbReference type="Gene3D" id="2.60.40.2080">
    <property type="match status" value="1"/>
</dbReference>
<dbReference type="InterPro" id="IPR037221">
    <property type="entry name" value="H-type_lectin_dom_sf"/>
</dbReference>
<evidence type="ECO:0008006" key="4">
    <source>
        <dbReference type="Google" id="ProtNLM"/>
    </source>
</evidence>
<dbReference type="EMBL" id="JBHTGL010000008">
    <property type="protein sequence ID" value="MFD0623063.1"/>
    <property type="molecule type" value="Genomic_DNA"/>
</dbReference>
<proteinExistence type="predicted"/>
<protein>
    <recommendedName>
        <fullName evidence="4">H-type lectin domain-containing protein</fullName>
    </recommendedName>
</protein>
<dbReference type="SUPFAM" id="SSF141086">
    <property type="entry name" value="Agglutinin HPA-like"/>
    <property type="match status" value="1"/>
</dbReference>
<evidence type="ECO:0000256" key="1">
    <source>
        <dbReference type="SAM" id="MobiDB-lite"/>
    </source>
</evidence>
<reference evidence="3" key="1">
    <citation type="journal article" date="2019" name="Int. J. Syst. Evol. Microbiol.">
        <title>The Global Catalogue of Microorganisms (GCM) 10K type strain sequencing project: providing services to taxonomists for standard genome sequencing and annotation.</title>
        <authorList>
            <consortium name="The Broad Institute Genomics Platform"/>
            <consortium name="The Broad Institute Genome Sequencing Center for Infectious Disease"/>
            <person name="Wu L."/>
            <person name="Ma J."/>
        </authorList>
    </citation>
    <scope>NUCLEOTIDE SEQUENCE [LARGE SCALE GENOMIC DNA]</scope>
    <source>
        <strain evidence="3">JCM 12607</strain>
    </source>
</reference>
<sequence length="100" mass="10816">MSMVQTGKLDLSSNQPIETRGGNTSTFTRVNFPTPFPSGSQVIVLAQTQTFNGTETPGIRLHDVTPSGFLIRFNEVNVNANVRSDGHHVTETVGWVATTV</sequence>